<evidence type="ECO:0000256" key="1">
    <source>
        <dbReference type="SAM" id="MobiDB-lite"/>
    </source>
</evidence>
<dbReference type="Proteomes" id="UP000800097">
    <property type="component" value="Unassembled WGS sequence"/>
</dbReference>
<gene>
    <name evidence="3" type="ORF">EI97DRAFT_270662</name>
</gene>
<sequence>MRMRRAFPQRTSEHRREYSVFPFRFFFSACFLLRVKSKPPPRYQQWGTDSPYWDGLSVLGVNVVSTILTFLPWRPLPSLDRLCLFLQSAPRTAPGLLVRSRANHAWSLLAALISLSALGSALPGALVGRTVYQRGHDGANGNRSDPQPAYQLLPTSGWLMRKAKPRRPQRPLNFAKGRHGKYSGESRRSPAGGVRPSTSQLPLALTRYSMAFSAWYNWPFPVSEYPRSEIDWRRSIVSKNIIHSCPKTARRPRLSKTCSALRARW</sequence>
<dbReference type="EMBL" id="ML986489">
    <property type="protein sequence ID" value="KAF2277697.1"/>
    <property type="molecule type" value="Genomic_DNA"/>
</dbReference>
<dbReference type="AlphaFoldDB" id="A0A6A6JMG1"/>
<keyword evidence="4" id="KW-1185">Reference proteome</keyword>
<keyword evidence="2" id="KW-1133">Transmembrane helix</keyword>
<evidence type="ECO:0000313" key="3">
    <source>
        <dbReference type="EMBL" id="KAF2277697.1"/>
    </source>
</evidence>
<feature type="transmembrane region" description="Helical" evidence="2">
    <location>
        <begin position="105"/>
        <end position="126"/>
    </location>
</feature>
<evidence type="ECO:0000256" key="2">
    <source>
        <dbReference type="SAM" id="Phobius"/>
    </source>
</evidence>
<accession>A0A6A6JMG1</accession>
<reference evidence="3" key="1">
    <citation type="journal article" date="2020" name="Stud. Mycol.">
        <title>101 Dothideomycetes genomes: a test case for predicting lifestyles and emergence of pathogens.</title>
        <authorList>
            <person name="Haridas S."/>
            <person name="Albert R."/>
            <person name="Binder M."/>
            <person name="Bloem J."/>
            <person name="Labutti K."/>
            <person name="Salamov A."/>
            <person name="Andreopoulos B."/>
            <person name="Baker S."/>
            <person name="Barry K."/>
            <person name="Bills G."/>
            <person name="Bluhm B."/>
            <person name="Cannon C."/>
            <person name="Castanera R."/>
            <person name="Culley D."/>
            <person name="Daum C."/>
            <person name="Ezra D."/>
            <person name="Gonzalez J."/>
            <person name="Henrissat B."/>
            <person name="Kuo A."/>
            <person name="Liang C."/>
            <person name="Lipzen A."/>
            <person name="Lutzoni F."/>
            <person name="Magnuson J."/>
            <person name="Mondo S."/>
            <person name="Nolan M."/>
            <person name="Ohm R."/>
            <person name="Pangilinan J."/>
            <person name="Park H.-J."/>
            <person name="Ramirez L."/>
            <person name="Alfaro M."/>
            <person name="Sun H."/>
            <person name="Tritt A."/>
            <person name="Yoshinaga Y."/>
            <person name="Zwiers L.-H."/>
            <person name="Turgeon B."/>
            <person name="Goodwin S."/>
            <person name="Spatafora J."/>
            <person name="Crous P."/>
            <person name="Grigoriev I."/>
        </authorList>
    </citation>
    <scope>NUCLEOTIDE SEQUENCE</scope>
    <source>
        <strain evidence="3">CBS 379.55</strain>
    </source>
</reference>
<dbReference type="RefSeq" id="XP_033655236.1">
    <property type="nucleotide sequence ID" value="XM_033794273.1"/>
</dbReference>
<proteinExistence type="predicted"/>
<feature type="region of interest" description="Disordered" evidence="1">
    <location>
        <begin position="162"/>
        <end position="197"/>
    </location>
</feature>
<organism evidence="3 4">
    <name type="scientific">Westerdykella ornata</name>
    <dbReference type="NCBI Taxonomy" id="318751"/>
    <lineage>
        <taxon>Eukaryota</taxon>
        <taxon>Fungi</taxon>
        <taxon>Dikarya</taxon>
        <taxon>Ascomycota</taxon>
        <taxon>Pezizomycotina</taxon>
        <taxon>Dothideomycetes</taxon>
        <taxon>Pleosporomycetidae</taxon>
        <taxon>Pleosporales</taxon>
        <taxon>Sporormiaceae</taxon>
        <taxon>Westerdykella</taxon>
    </lineage>
</organism>
<name>A0A6A6JMG1_WESOR</name>
<keyword evidence="2" id="KW-0472">Membrane</keyword>
<evidence type="ECO:0000313" key="4">
    <source>
        <dbReference type="Proteomes" id="UP000800097"/>
    </source>
</evidence>
<dbReference type="GeneID" id="54547448"/>
<keyword evidence="2" id="KW-0812">Transmembrane</keyword>
<protein>
    <submittedName>
        <fullName evidence="3">Uncharacterized protein</fullName>
    </submittedName>
</protein>